<keyword evidence="3" id="KW-1185">Reference proteome</keyword>
<dbReference type="EMBL" id="FZOQ01000023">
    <property type="protein sequence ID" value="SNT09357.1"/>
    <property type="molecule type" value="Genomic_DNA"/>
</dbReference>
<dbReference type="AlphaFoldDB" id="A0A239LLY6"/>
<dbReference type="EMBL" id="FZOQ01000043">
    <property type="protein sequence ID" value="SNT30584.1"/>
    <property type="molecule type" value="Genomic_DNA"/>
</dbReference>
<feature type="non-terminal residue" evidence="2">
    <location>
        <position position="1"/>
    </location>
</feature>
<dbReference type="Proteomes" id="UP000198432">
    <property type="component" value="Unassembled WGS sequence"/>
</dbReference>
<proteinExistence type="predicted"/>
<protein>
    <submittedName>
        <fullName evidence="2">Uncharacterized protein</fullName>
    </submittedName>
</protein>
<dbReference type="SUPFAM" id="SSF54593">
    <property type="entry name" value="Glyoxalase/Bleomycin resistance protein/Dihydroxybiphenyl dioxygenase"/>
    <property type="match status" value="1"/>
</dbReference>
<evidence type="ECO:0000313" key="3">
    <source>
        <dbReference type="Proteomes" id="UP000198432"/>
    </source>
</evidence>
<reference evidence="2" key="2">
    <citation type="submission" date="2017-06" db="EMBL/GenBank/DDBJ databases">
        <authorList>
            <person name="Kim H.J."/>
            <person name="Triplett B.A."/>
        </authorList>
    </citation>
    <scope>NUCLEOTIDE SEQUENCE [LARGE SCALE GENOMIC DNA]</scope>
    <source>
        <strain evidence="2">NKM1</strain>
    </source>
</reference>
<gene>
    <name evidence="1" type="ORF">SAMN06296052_12384</name>
    <name evidence="2" type="ORF">SAMN06296052_14323</name>
</gene>
<sequence>IEDDVVKYFFFYDPDGNVLEACQVHES</sequence>
<accession>A0A239LLY6</accession>
<name>A0A239LLY6_9BACT</name>
<organism evidence="2 3">
    <name type="scientific">Pontibacter ummariensis</name>
    <dbReference type="NCBI Taxonomy" id="1610492"/>
    <lineage>
        <taxon>Bacteria</taxon>
        <taxon>Pseudomonadati</taxon>
        <taxon>Bacteroidota</taxon>
        <taxon>Cytophagia</taxon>
        <taxon>Cytophagales</taxon>
        <taxon>Hymenobacteraceae</taxon>
        <taxon>Pontibacter</taxon>
    </lineage>
</organism>
<dbReference type="InterPro" id="IPR029068">
    <property type="entry name" value="Glyas_Bleomycin-R_OHBP_Dase"/>
</dbReference>
<evidence type="ECO:0000313" key="1">
    <source>
        <dbReference type="EMBL" id="SNT09357.1"/>
    </source>
</evidence>
<evidence type="ECO:0000313" key="2">
    <source>
        <dbReference type="EMBL" id="SNT30584.1"/>
    </source>
</evidence>
<reference evidence="3" key="1">
    <citation type="submission" date="2017-06" db="EMBL/GenBank/DDBJ databases">
        <authorList>
            <person name="Varghese N."/>
            <person name="Submissions S."/>
        </authorList>
    </citation>
    <scope>NUCLEOTIDE SEQUENCE [LARGE SCALE GENOMIC DNA]</scope>
    <source>
        <strain evidence="3">NKM1</strain>
    </source>
</reference>